<dbReference type="InterPro" id="IPR051939">
    <property type="entry name" value="Glycosyltr_41/O-GlcNAc_trsf"/>
</dbReference>
<dbReference type="EMBL" id="JACJSK010000036">
    <property type="protein sequence ID" value="MBD2546331.1"/>
    <property type="molecule type" value="Genomic_DNA"/>
</dbReference>
<dbReference type="PANTHER" id="PTHR44835">
    <property type="entry name" value="UDP-N-ACETYLGLUCOSAMINE--PEPTIDE N-ACETYLGLUCOSAMINYLTRANSFERASE SPINDLY-RELATED"/>
    <property type="match status" value="1"/>
</dbReference>
<comment type="pathway">
    <text evidence="1">Protein modification; protein glycosylation.</text>
</comment>
<keyword evidence="5" id="KW-0802">TPR repeat</keyword>
<reference evidence="7 8" key="1">
    <citation type="journal article" date="2020" name="ISME J.">
        <title>Comparative genomics reveals insights into cyanobacterial evolution and habitat adaptation.</title>
        <authorList>
            <person name="Chen M.Y."/>
            <person name="Teng W.K."/>
            <person name="Zhao L."/>
            <person name="Hu C.X."/>
            <person name="Zhou Y.K."/>
            <person name="Han B.P."/>
            <person name="Song L.R."/>
            <person name="Shu W.S."/>
        </authorList>
    </citation>
    <scope>NUCLEOTIDE SEQUENCE [LARGE SCALE GENOMIC DNA]</scope>
    <source>
        <strain evidence="7 8">FACHB-1370</strain>
    </source>
</reference>
<dbReference type="SUPFAM" id="SSF53756">
    <property type="entry name" value="UDP-Glycosyltransferase/glycogen phosphorylase"/>
    <property type="match status" value="1"/>
</dbReference>
<protein>
    <recommendedName>
        <fullName evidence="6">O-GlcNAc transferase C-terminal domain-containing protein</fullName>
    </recommendedName>
</protein>
<evidence type="ECO:0000313" key="8">
    <source>
        <dbReference type="Proteomes" id="UP000641954"/>
    </source>
</evidence>
<gene>
    <name evidence="7" type="ORF">H6G72_21285</name>
</gene>
<keyword evidence="2" id="KW-0328">Glycosyltransferase</keyword>
<evidence type="ECO:0000313" key="7">
    <source>
        <dbReference type="EMBL" id="MBD2546331.1"/>
    </source>
</evidence>
<feature type="domain" description="O-GlcNAc transferase C-terminal" evidence="6">
    <location>
        <begin position="244"/>
        <end position="398"/>
    </location>
</feature>
<dbReference type="Pfam" id="PF13844">
    <property type="entry name" value="Glyco_transf_41"/>
    <property type="match status" value="2"/>
</dbReference>
<dbReference type="InterPro" id="IPR029489">
    <property type="entry name" value="OGT/SEC/SPY_C"/>
</dbReference>
<keyword evidence="4" id="KW-0677">Repeat</keyword>
<evidence type="ECO:0000256" key="3">
    <source>
        <dbReference type="ARBA" id="ARBA00022679"/>
    </source>
</evidence>
<evidence type="ECO:0000259" key="6">
    <source>
        <dbReference type="Pfam" id="PF13844"/>
    </source>
</evidence>
<name>A0ABR8EL04_9CYAN</name>
<dbReference type="Gene3D" id="3.40.50.2000">
    <property type="entry name" value="Glycogen Phosphorylase B"/>
    <property type="match status" value="1"/>
</dbReference>
<evidence type="ECO:0000256" key="1">
    <source>
        <dbReference type="ARBA" id="ARBA00004922"/>
    </source>
</evidence>
<evidence type="ECO:0000256" key="2">
    <source>
        <dbReference type="ARBA" id="ARBA00022676"/>
    </source>
</evidence>
<feature type="domain" description="O-GlcNAc transferase C-terminal" evidence="6">
    <location>
        <begin position="409"/>
        <end position="597"/>
    </location>
</feature>
<accession>A0ABR8EL04</accession>
<dbReference type="Proteomes" id="UP000641954">
    <property type="component" value="Unassembled WGS sequence"/>
</dbReference>
<dbReference type="PANTHER" id="PTHR44835:SF1">
    <property type="entry name" value="PROTEIN O-GLCNAC TRANSFERASE"/>
    <property type="match status" value="1"/>
</dbReference>
<proteinExistence type="predicted"/>
<keyword evidence="3" id="KW-0808">Transferase</keyword>
<keyword evidence="8" id="KW-1185">Reference proteome</keyword>
<organism evidence="7 8">
    <name type="scientific">Planktothricoides raciborskii FACHB-1370</name>
    <dbReference type="NCBI Taxonomy" id="2949576"/>
    <lineage>
        <taxon>Bacteria</taxon>
        <taxon>Bacillati</taxon>
        <taxon>Cyanobacteriota</taxon>
        <taxon>Cyanophyceae</taxon>
        <taxon>Oscillatoriophycideae</taxon>
        <taxon>Oscillatoriales</taxon>
        <taxon>Oscillatoriaceae</taxon>
        <taxon>Planktothricoides</taxon>
    </lineage>
</organism>
<evidence type="ECO:0000256" key="4">
    <source>
        <dbReference type="ARBA" id="ARBA00022737"/>
    </source>
</evidence>
<comment type="caution">
    <text evidence="7">The sequence shown here is derived from an EMBL/GenBank/DDBJ whole genome shotgun (WGS) entry which is preliminary data.</text>
</comment>
<dbReference type="Gene3D" id="3.40.50.11380">
    <property type="match status" value="1"/>
</dbReference>
<sequence>MENHENYNNHWEQKAYQCWMQGDYAGAAKFYDIASATLRERAILARPDIQQNYWLMSLMYLLAENEPEAERVWQEKLADNNLTISEPEQRENWLIELISIFDAEAERQKTIAQFKTAWLIRNHILKLAEKLLEVATSGKNQAIAYHLMIKILLESGGNWEKARQLYQEYQKLLEAIAKKDVAIESSFTLELMATLGFQAYFRDCPEQMHQFNNEFARFYYEKVRAYFPDLSQEIKSKLNIPENREKTLKIGYLSSGFNRHSVGWLVRWIFKYHNREKYQIFAYNLGSKNDDLKYFFEDIQQSPANFIDVFNWGAREIAELIARDEIDILVDLDSITHRLTSQVLALQPAPIQITWLGCDASGLPAIDYFIADPYVLPETASDYYAQKIWRLPKVYVAVDGFELGIPTIRRDSLEIPNDAVVYFSSQTGYKRNPENVRLQLQIIKQVKNSYFLIKNLGDEASTRRFFEQLAAEEDVDSSRLRFLPQVSLEEIHRANLGIADVVLDTYPYNGATNTLETLWMGIPLVTRVGEQFAARNSYTMMVNAGITEGIAWSDEAYVEWGIKLGQNSRLRQEISWKLLQGRQTEPLWNAKQFTREMENAYEQMWQAKQKYLASQF</sequence>
<dbReference type="RefSeq" id="WP_190879776.1">
    <property type="nucleotide sequence ID" value="NZ_JACJSK010000036.1"/>
</dbReference>
<evidence type="ECO:0000256" key="5">
    <source>
        <dbReference type="ARBA" id="ARBA00022803"/>
    </source>
</evidence>